<accession>A0A7W7NTU3</accession>
<feature type="region of interest" description="Disordered" evidence="16">
    <location>
        <begin position="1"/>
        <end position="31"/>
    </location>
</feature>
<evidence type="ECO:0000256" key="6">
    <source>
        <dbReference type="ARBA" id="ARBA00022989"/>
    </source>
</evidence>
<keyword evidence="5 13" id="KW-0375">Hydrogen ion transport</keyword>
<evidence type="ECO:0000256" key="3">
    <source>
        <dbReference type="ARBA" id="ARBA00022547"/>
    </source>
</evidence>
<evidence type="ECO:0000256" key="4">
    <source>
        <dbReference type="ARBA" id="ARBA00022692"/>
    </source>
</evidence>
<evidence type="ECO:0000256" key="14">
    <source>
        <dbReference type="RuleBase" id="RU003848"/>
    </source>
</evidence>
<evidence type="ECO:0000256" key="15">
    <source>
        <dbReference type="SAM" id="Coils"/>
    </source>
</evidence>
<dbReference type="InterPro" id="IPR002146">
    <property type="entry name" value="ATP_synth_b/b'su_bac/chlpt"/>
</dbReference>
<reference evidence="17 18" key="1">
    <citation type="submission" date="2020-08" db="EMBL/GenBank/DDBJ databases">
        <title>Functional genomics of gut bacteria from endangered species of beetles.</title>
        <authorList>
            <person name="Carlos-Shanley C."/>
        </authorList>
    </citation>
    <scope>NUCLEOTIDE SEQUENCE [LARGE SCALE GENOMIC DNA]</scope>
    <source>
        <strain evidence="17 18">S00245</strain>
    </source>
</reference>
<comment type="function">
    <text evidence="11">Component of the F(0) channel, it forms part of the peripheral stalk, linking F(1) to F(0). The b'-subunit is a diverged and duplicated form of b found in plants and photosynthetic bacteria.</text>
</comment>
<evidence type="ECO:0000256" key="16">
    <source>
        <dbReference type="SAM" id="MobiDB-lite"/>
    </source>
</evidence>
<dbReference type="AlphaFoldDB" id="A0A7W7NTU3"/>
<keyword evidence="7 13" id="KW-0406">Ion transport</keyword>
<name>A0A7W7NTU3_9SPHN</name>
<evidence type="ECO:0000313" key="17">
    <source>
        <dbReference type="EMBL" id="MBB4856868.1"/>
    </source>
</evidence>
<evidence type="ECO:0000256" key="9">
    <source>
        <dbReference type="ARBA" id="ARBA00023310"/>
    </source>
</evidence>
<dbReference type="GO" id="GO:0045259">
    <property type="term" value="C:proton-transporting ATP synthase complex"/>
    <property type="evidence" value="ECO:0007669"/>
    <property type="project" value="UniProtKB-KW"/>
</dbReference>
<dbReference type="InterPro" id="IPR050059">
    <property type="entry name" value="ATP_synthase_B_chain"/>
</dbReference>
<keyword evidence="3 13" id="KW-0138">CF(0)</keyword>
<dbReference type="Proteomes" id="UP000555448">
    <property type="component" value="Unassembled WGS sequence"/>
</dbReference>
<evidence type="ECO:0000256" key="13">
    <source>
        <dbReference type="HAMAP-Rule" id="MF_01398"/>
    </source>
</evidence>
<dbReference type="HAMAP" id="MF_01398">
    <property type="entry name" value="ATP_synth_b_bprime"/>
    <property type="match status" value="1"/>
</dbReference>
<dbReference type="GO" id="GO:0046933">
    <property type="term" value="F:proton-transporting ATP synthase activity, rotational mechanism"/>
    <property type="evidence" value="ECO:0007669"/>
    <property type="project" value="UniProtKB-UniRule"/>
</dbReference>
<keyword evidence="2 13" id="KW-0813">Transport</keyword>
<gene>
    <name evidence="13" type="primary">atpF</name>
    <name evidence="17" type="ORF">HNO88_000165</name>
</gene>
<feature type="coiled-coil region" evidence="15">
    <location>
        <begin position="73"/>
        <end position="111"/>
    </location>
</feature>
<evidence type="ECO:0000313" key="18">
    <source>
        <dbReference type="Proteomes" id="UP000555448"/>
    </source>
</evidence>
<keyword evidence="13" id="KW-1003">Cell membrane</keyword>
<dbReference type="RefSeq" id="WP_246381075.1">
    <property type="nucleotide sequence ID" value="NZ_JACHLR010000001.1"/>
</dbReference>
<dbReference type="PANTHER" id="PTHR33445">
    <property type="entry name" value="ATP SYNTHASE SUBUNIT B', CHLOROPLASTIC"/>
    <property type="match status" value="1"/>
</dbReference>
<keyword evidence="18" id="KW-1185">Reference proteome</keyword>
<evidence type="ECO:0000256" key="1">
    <source>
        <dbReference type="ARBA" id="ARBA00005513"/>
    </source>
</evidence>
<dbReference type="GO" id="GO:0046961">
    <property type="term" value="F:proton-transporting ATPase activity, rotational mechanism"/>
    <property type="evidence" value="ECO:0007669"/>
    <property type="project" value="TreeGrafter"/>
</dbReference>
<dbReference type="GO" id="GO:0012505">
    <property type="term" value="C:endomembrane system"/>
    <property type="evidence" value="ECO:0007669"/>
    <property type="project" value="UniProtKB-SubCell"/>
</dbReference>
<feature type="transmembrane region" description="Helical" evidence="13">
    <location>
        <begin position="42"/>
        <end position="62"/>
    </location>
</feature>
<comment type="similarity">
    <text evidence="1 13 14">Belongs to the ATPase B chain family.</text>
</comment>
<keyword evidence="6 13" id="KW-1133">Transmembrane helix</keyword>
<keyword evidence="8 13" id="KW-0472">Membrane</keyword>
<dbReference type="GO" id="GO:0005886">
    <property type="term" value="C:plasma membrane"/>
    <property type="evidence" value="ECO:0007669"/>
    <property type="project" value="UniProtKB-SubCell"/>
</dbReference>
<proteinExistence type="inferred from homology"/>
<comment type="function">
    <text evidence="10 13">F(1)F(0) ATP synthase produces ATP from ADP in the presence of a proton or sodium gradient. F-type ATPases consist of two structural domains, F(1) containing the extramembraneous catalytic core and F(0) containing the membrane proton channel, linked together by a central stalk and a peripheral stalk. During catalysis, ATP synthesis in the catalytic domain of F(1) is coupled via a rotary mechanism of the central stalk subunits to proton translocation.</text>
</comment>
<keyword evidence="4 13" id="KW-0812">Transmembrane</keyword>
<dbReference type="EMBL" id="JACHLR010000001">
    <property type="protein sequence ID" value="MBB4856868.1"/>
    <property type="molecule type" value="Genomic_DNA"/>
</dbReference>
<evidence type="ECO:0000256" key="8">
    <source>
        <dbReference type="ARBA" id="ARBA00023136"/>
    </source>
</evidence>
<evidence type="ECO:0000256" key="2">
    <source>
        <dbReference type="ARBA" id="ARBA00022448"/>
    </source>
</evidence>
<evidence type="ECO:0000256" key="5">
    <source>
        <dbReference type="ARBA" id="ARBA00022781"/>
    </source>
</evidence>
<evidence type="ECO:0000256" key="11">
    <source>
        <dbReference type="ARBA" id="ARBA00025614"/>
    </source>
</evidence>
<comment type="subcellular location">
    <subcellularLocation>
        <location evidence="13">Cell membrane</location>
        <topology evidence="13">Single-pass membrane protein</topology>
    </subcellularLocation>
    <subcellularLocation>
        <location evidence="12">Endomembrane system</location>
        <topology evidence="12">Single-pass membrane protein</topology>
    </subcellularLocation>
</comment>
<keyword evidence="15" id="KW-0175">Coiled coil</keyword>
<organism evidence="17 18">
    <name type="scientific">Novosphingobium chloroacetimidivorans</name>
    <dbReference type="NCBI Taxonomy" id="1428314"/>
    <lineage>
        <taxon>Bacteria</taxon>
        <taxon>Pseudomonadati</taxon>
        <taxon>Pseudomonadota</taxon>
        <taxon>Alphaproteobacteria</taxon>
        <taxon>Sphingomonadales</taxon>
        <taxon>Sphingomonadaceae</taxon>
        <taxon>Novosphingobium</taxon>
    </lineage>
</organism>
<dbReference type="PANTHER" id="PTHR33445:SF1">
    <property type="entry name" value="ATP SYNTHASE SUBUNIT B"/>
    <property type="match status" value="1"/>
</dbReference>
<keyword evidence="9 13" id="KW-0066">ATP synthesis</keyword>
<evidence type="ECO:0000256" key="10">
    <source>
        <dbReference type="ARBA" id="ARBA00025198"/>
    </source>
</evidence>
<protein>
    <recommendedName>
        <fullName evidence="13">ATP synthase subunit b</fullName>
    </recommendedName>
    <alternativeName>
        <fullName evidence="13">ATP synthase F(0) sector subunit b</fullName>
    </alternativeName>
    <alternativeName>
        <fullName evidence="13">ATPase subunit I</fullName>
    </alternativeName>
    <alternativeName>
        <fullName evidence="13">F-type ATPase subunit b</fullName>
        <shortName evidence="13">F-ATPase subunit b</shortName>
    </alternativeName>
</protein>
<comment type="caution">
    <text evidence="17">The sequence shown here is derived from an EMBL/GenBank/DDBJ whole genome shotgun (WGS) entry which is preliminary data.</text>
</comment>
<comment type="subunit">
    <text evidence="13">F-type ATPases have 2 components, F(1) - the catalytic core - and F(0) - the membrane proton channel. F(1) has five subunits: alpha(3), beta(3), gamma(1), delta(1), epsilon(1). F(0) has three main subunits: a(1), b(2) and c(10-14). The alpha and beta chains form an alternating ring which encloses part of the gamma chain. F(1) is attached to F(0) by a central stalk formed by the gamma and epsilon chains, while a peripheral stalk is formed by the delta and b chains.</text>
</comment>
<sequence length="196" mass="20340">MAEAPLSEAQDVSGLPGDAPETGAHAQTHAGTEHAEPLLLGVAPPVAVVSASMIVLILIALWKGVPKLVTSGLDAKIADIKSQLEQAKSLRAEAEALRKEYADKIANAEKDAASVIEHARHEAEAIIAKAEADTTEVIARREKMAQDKIGAAERSAVADLRSKAALAAAEAAKGLIRSNYSADADRALVDQSIGAI</sequence>
<dbReference type="CDD" id="cd06503">
    <property type="entry name" value="ATP-synt_Fo_b"/>
    <property type="match status" value="1"/>
</dbReference>
<evidence type="ECO:0000256" key="7">
    <source>
        <dbReference type="ARBA" id="ARBA00023065"/>
    </source>
</evidence>
<evidence type="ECO:0000256" key="12">
    <source>
        <dbReference type="ARBA" id="ARBA00037847"/>
    </source>
</evidence>
<dbReference type="Pfam" id="PF00430">
    <property type="entry name" value="ATP-synt_B"/>
    <property type="match status" value="1"/>
</dbReference>